<reference evidence="6 7" key="1">
    <citation type="journal article" date="2015" name="Int. J. Syst. Evol. Microbiol.">
        <title>Burkholderia monticola sp. nov., isolated from mountain soil.</title>
        <authorList>
            <person name="Baek I."/>
            <person name="Seo B."/>
            <person name="Lee I."/>
            <person name="Yi H."/>
            <person name="Chun J."/>
        </authorList>
    </citation>
    <scope>NUCLEOTIDE SEQUENCE [LARGE SCALE GENOMIC DNA]</scope>
    <source>
        <strain evidence="6 7">JC2948</strain>
    </source>
</reference>
<protein>
    <recommendedName>
        <fullName evidence="5">Flagellar protein FliT</fullName>
    </recommendedName>
</protein>
<keyword evidence="7" id="KW-1185">Reference proteome</keyword>
<keyword evidence="4" id="KW-0143">Chaperone</keyword>
<organism evidence="6 7">
    <name type="scientific">Paraburkholderia monticola</name>
    <dbReference type="NCBI Taxonomy" id="1399968"/>
    <lineage>
        <taxon>Bacteria</taxon>
        <taxon>Pseudomonadati</taxon>
        <taxon>Pseudomonadota</taxon>
        <taxon>Betaproteobacteria</taxon>
        <taxon>Burkholderiales</taxon>
        <taxon>Burkholderiaceae</taxon>
        <taxon>Paraburkholderia</taxon>
    </lineage>
</organism>
<dbReference type="EMBL" id="LRBG01000004">
    <property type="protein sequence ID" value="KXU89679.1"/>
    <property type="molecule type" value="Genomic_DNA"/>
</dbReference>
<dbReference type="STRING" id="1399968.CI15_05655"/>
<dbReference type="Pfam" id="PF05400">
    <property type="entry name" value="FliT"/>
    <property type="match status" value="1"/>
</dbReference>
<evidence type="ECO:0000256" key="2">
    <source>
        <dbReference type="ARBA" id="ARBA00022490"/>
    </source>
</evidence>
<comment type="caution">
    <text evidence="6">The sequence shown here is derived from an EMBL/GenBank/DDBJ whole genome shotgun (WGS) entry which is preliminary data.</text>
</comment>
<evidence type="ECO:0000313" key="7">
    <source>
        <dbReference type="Proteomes" id="UP000075613"/>
    </source>
</evidence>
<evidence type="ECO:0000256" key="5">
    <source>
        <dbReference type="ARBA" id="ARBA00093797"/>
    </source>
</evidence>
<name>A0A149PXE6_9BURK</name>
<dbReference type="InterPro" id="IPR008622">
    <property type="entry name" value="FliT"/>
</dbReference>
<evidence type="ECO:0000256" key="3">
    <source>
        <dbReference type="ARBA" id="ARBA00022795"/>
    </source>
</evidence>
<keyword evidence="3" id="KW-1005">Bacterial flagellum biogenesis</keyword>
<comment type="subcellular location">
    <subcellularLocation>
        <location evidence="1">Cytoplasm</location>
        <location evidence="1">Cytosol</location>
    </subcellularLocation>
</comment>
<dbReference type="Proteomes" id="UP000075613">
    <property type="component" value="Unassembled WGS sequence"/>
</dbReference>
<proteinExistence type="predicted"/>
<keyword evidence="2" id="KW-0963">Cytoplasm</keyword>
<evidence type="ECO:0000256" key="4">
    <source>
        <dbReference type="ARBA" id="ARBA00023186"/>
    </source>
</evidence>
<evidence type="ECO:0000313" key="6">
    <source>
        <dbReference type="EMBL" id="KXU89679.1"/>
    </source>
</evidence>
<gene>
    <name evidence="6" type="ORF">CI15_05655</name>
</gene>
<dbReference type="RefSeq" id="WP_062125122.1">
    <property type="nucleotide sequence ID" value="NZ_LRBG01000004.1"/>
</dbReference>
<dbReference type="AlphaFoldDB" id="A0A149PXE6"/>
<sequence length="99" mass="11087">MQNEAPIESIWRMTKDIELAAAVGDWQRAAQLADERTPLLTALGVKPPHEVMAQLRAIHEIDNRIVEAARDAQQELGAEYQASMQKSRNAGRYLSMARS</sequence>
<accession>A0A149PXE6</accession>
<dbReference type="OrthoDB" id="9009188at2"/>
<evidence type="ECO:0000256" key="1">
    <source>
        <dbReference type="ARBA" id="ARBA00004514"/>
    </source>
</evidence>